<evidence type="ECO:0000256" key="1">
    <source>
        <dbReference type="SAM" id="MobiDB-lite"/>
    </source>
</evidence>
<organism evidence="2">
    <name type="scientific">freshwater metagenome</name>
    <dbReference type="NCBI Taxonomy" id="449393"/>
    <lineage>
        <taxon>unclassified sequences</taxon>
        <taxon>metagenomes</taxon>
        <taxon>ecological metagenomes</taxon>
    </lineage>
</organism>
<gene>
    <name evidence="2" type="ORF">UFOPK1857_00102</name>
</gene>
<reference evidence="2" key="1">
    <citation type="submission" date="2020-05" db="EMBL/GenBank/DDBJ databases">
        <authorList>
            <person name="Chiriac C."/>
            <person name="Salcher M."/>
            <person name="Ghai R."/>
            <person name="Kavagutti S V."/>
        </authorList>
    </citation>
    <scope>NUCLEOTIDE SEQUENCE</scope>
</reference>
<name>A0A6J6H113_9ZZZZ</name>
<dbReference type="EMBL" id="CAEZUU010000010">
    <property type="protein sequence ID" value="CAB4605529.1"/>
    <property type="molecule type" value="Genomic_DNA"/>
</dbReference>
<accession>A0A6J6H113</accession>
<feature type="region of interest" description="Disordered" evidence="1">
    <location>
        <begin position="1"/>
        <end position="32"/>
    </location>
</feature>
<dbReference type="AlphaFoldDB" id="A0A6J6H113"/>
<protein>
    <submittedName>
        <fullName evidence="2">Unannotated protein</fullName>
    </submittedName>
</protein>
<proteinExistence type="predicted"/>
<evidence type="ECO:0000313" key="2">
    <source>
        <dbReference type="EMBL" id="CAB4605529.1"/>
    </source>
</evidence>
<sequence length="151" mass="16286">MSLALRTNERAIMSTPRRIPQRRSSSSFSERAGTFTATPGRLIPLLFETKPGTSTTVVTVSLVTSVALRVTFPSSIKSRSPTLTSPHRPLKVVPQISFVPSTSLMVILKVSPFSSMCGPSAKRARRIFGPCRSTKIPTALSTSAAALRTVR</sequence>
<feature type="compositionally biased region" description="Low complexity" evidence="1">
    <location>
        <begin position="22"/>
        <end position="31"/>
    </location>
</feature>